<evidence type="ECO:0000313" key="5">
    <source>
        <dbReference type="Ensembl" id="ENSEEEP00000052734.1"/>
    </source>
</evidence>
<evidence type="ECO:0000256" key="3">
    <source>
        <dbReference type="SAM" id="MobiDB-lite"/>
    </source>
</evidence>
<dbReference type="GO" id="GO:0043066">
    <property type="term" value="P:negative regulation of apoptotic process"/>
    <property type="evidence" value="ECO:0007669"/>
    <property type="project" value="InterPro"/>
</dbReference>
<keyword evidence="4" id="KW-0812">Transmembrane</keyword>
<evidence type="ECO:0008006" key="7">
    <source>
        <dbReference type="Google" id="ProtNLM"/>
    </source>
</evidence>
<evidence type="ECO:0000256" key="4">
    <source>
        <dbReference type="SAM" id="Phobius"/>
    </source>
</evidence>
<dbReference type="GO" id="GO:0045766">
    <property type="term" value="P:positive regulation of angiogenesis"/>
    <property type="evidence" value="ECO:0007669"/>
    <property type="project" value="InterPro"/>
</dbReference>
<dbReference type="GO" id="GO:0043123">
    <property type="term" value="P:positive regulation of canonical NF-kappaB signal transduction"/>
    <property type="evidence" value="ECO:0007669"/>
    <property type="project" value="InterPro"/>
</dbReference>
<feature type="compositionally biased region" description="Low complexity" evidence="3">
    <location>
        <begin position="199"/>
        <end position="208"/>
    </location>
</feature>
<dbReference type="GeneID" id="113574430"/>
<dbReference type="GO" id="GO:0003712">
    <property type="term" value="F:transcription coregulator activity"/>
    <property type="evidence" value="ECO:0007669"/>
    <property type="project" value="TreeGrafter"/>
</dbReference>
<reference evidence="5" key="2">
    <citation type="submission" date="2025-08" db="UniProtKB">
        <authorList>
            <consortium name="Ensembl"/>
        </authorList>
    </citation>
    <scope>IDENTIFICATION</scope>
</reference>
<keyword evidence="4" id="KW-0472">Membrane</keyword>
<protein>
    <recommendedName>
        <fullName evidence="7">Metadherin a</fullName>
    </recommendedName>
</protein>
<dbReference type="GeneTree" id="ENSGT00940000154181"/>
<feature type="compositionally biased region" description="Basic residues" evidence="3">
    <location>
        <begin position="421"/>
        <end position="430"/>
    </location>
</feature>
<evidence type="ECO:0000256" key="1">
    <source>
        <dbReference type="ARBA" id="ARBA00004123"/>
    </source>
</evidence>
<organism evidence="5 6">
    <name type="scientific">Electrophorus electricus</name>
    <name type="common">Electric eel</name>
    <name type="synonym">Gymnotus electricus</name>
    <dbReference type="NCBI Taxonomy" id="8005"/>
    <lineage>
        <taxon>Eukaryota</taxon>
        <taxon>Metazoa</taxon>
        <taxon>Chordata</taxon>
        <taxon>Craniata</taxon>
        <taxon>Vertebrata</taxon>
        <taxon>Euteleostomi</taxon>
        <taxon>Actinopterygii</taxon>
        <taxon>Neopterygii</taxon>
        <taxon>Teleostei</taxon>
        <taxon>Ostariophysi</taxon>
        <taxon>Gymnotiformes</taxon>
        <taxon>Gymnotoidei</taxon>
        <taxon>Gymnotidae</taxon>
        <taxon>Electrophorus</taxon>
    </lineage>
</organism>
<dbReference type="KEGG" id="eee:113574430"/>
<feature type="region of interest" description="Disordered" evidence="3">
    <location>
        <begin position="477"/>
        <end position="531"/>
    </location>
</feature>
<name>A0AAY5E845_ELEEL</name>
<dbReference type="CTD" id="553275"/>
<dbReference type="AlphaFoldDB" id="A0AAY5E845"/>
<feature type="region of interest" description="Disordered" evidence="3">
    <location>
        <begin position="84"/>
        <end position="215"/>
    </location>
</feature>
<keyword evidence="4" id="KW-1133">Transmembrane helix</keyword>
<reference evidence="5" key="3">
    <citation type="submission" date="2025-09" db="UniProtKB">
        <authorList>
            <consortium name="Ensembl"/>
        </authorList>
    </citation>
    <scope>IDENTIFICATION</scope>
</reference>
<evidence type="ECO:0000256" key="2">
    <source>
        <dbReference type="ARBA" id="ARBA00023242"/>
    </source>
</evidence>
<feature type="compositionally biased region" description="Basic and acidic residues" evidence="3">
    <location>
        <begin position="95"/>
        <end position="104"/>
    </location>
</feature>
<dbReference type="PANTHER" id="PTHR23251:SF0">
    <property type="entry name" value="PROTEIN LYRIC"/>
    <property type="match status" value="1"/>
</dbReference>
<keyword evidence="6" id="KW-1185">Reference proteome</keyword>
<dbReference type="GO" id="GO:0006357">
    <property type="term" value="P:regulation of transcription by RNA polymerase II"/>
    <property type="evidence" value="ECO:0007669"/>
    <property type="project" value="TreeGrafter"/>
</dbReference>
<dbReference type="RefSeq" id="XP_026861154.1">
    <property type="nucleotide sequence ID" value="XM_027005353.2"/>
</dbReference>
<dbReference type="InterPro" id="IPR052305">
    <property type="entry name" value="TransReg_TumorExp"/>
</dbReference>
<comment type="subcellular location">
    <subcellularLocation>
        <location evidence="1">Nucleus</location>
    </subcellularLocation>
</comment>
<keyword evidence="2" id="KW-0539">Nucleus</keyword>
<feature type="compositionally biased region" description="Basic residues" evidence="3">
    <location>
        <begin position="521"/>
        <end position="531"/>
    </location>
</feature>
<dbReference type="PANTHER" id="PTHR23251">
    <property type="entry name" value="LYSINE-RICH CEACAM1 CO-ISOLATED PROTEIN LYRIC PROTEIN"/>
    <property type="match status" value="1"/>
</dbReference>
<reference evidence="5 6" key="1">
    <citation type="submission" date="2020-05" db="EMBL/GenBank/DDBJ databases">
        <title>Electrophorus electricus (electric eel) genome, fEleEle1, primary haplotype.</title>
        <authorList>
            <person name="Myers G."/>
            <person name="Meyer A."/>
            <person name="Fedrigo O."/>
            <person name="Formenti G."/>
            <person name="Rhie A."/>
            <person name="Tracey A."/>
            <person name="Sims Y."/>
            <person name="Jarvis E.D."/>
        </authorList>
    </citation>
    <scope>NUCLEOTIDE SEQUENCE [LARGE SCALE GENOMIC DNA]</scope>
</reference>
<dbReference type="Pfam" id="PF15686">
    <property type="entry name" value="LYRIC"/>
    <property type="match status" value="1"/>
</dbReference>
<gene>
    <name evidence="5" type="primary">mtdhb</name>
</gene>
<dbReference type="GO" id="GO:0005634">
    <property type="term" value="C:nucleus"/>
    <property type="evidence" value="ECO:0007669"/>
    <property type="project" value="UniProtKB-SubCell"/>
</dbReference>
<feature type="compositionally biased region" description="Basic and acidic residues" evidence="3">
    <location>
        <begin position="157"/>
        <end position="173"/>
    </location>
</feature>
<sequence>MARSWQEMASQQVEQMASSLRELFSAGLVFLHSELGVDLGLKLDLYPPWVILLTAWLGLCLVLILGVSVCRGIPKRLSSPLTAREIPENITPEPTKAEKPDEPKKKSRKKASDKKPQRNGLAVEPQPEVTSAAPQGQDPPEVKTDKVKKNKKKAKAPAKETKSCRPTERKEPDEAGNWETKVSNREKRQRRKDKGAGDGSSSPGGPEPVTMVATAEQPIMDAEEAKITIPSSISIKTSSSNPAISTGQRKECAMAEVPRAVLPQVNSAWEEPSPINRSSWCAPLSAQVASIAADTWKSMGPPSERQEPEPTVWPQEMEGSWTIVDGSHIPVSFPGLTAVVEAQAVSNLSWTYPSALDEWSGLNCGSADAASDWNAPCEEWGNYEVQPPEGAVSQEEPTLAEVQESDAEKDKDETTASGSSKGKKKKKRKKRQEEAGCGAQVEGEVGVAKDHDTAGDVLPKMVKISLILLKNNKVSSVEEYKEQESAVSSAAPRPPEPKASIKSTATPVQRKPEDSWESPKQVKKKKARRET</sequence>
<proteinExistence type="predicted"/>
<dbReference type="InterPro" id="IPR031402">
    <property type="entry name" value="LYRIC"/>
</dbReference>
<evidence type="ECO:0000313" key="6">
    <source>
        <dbReference type="Proteomes" id="UP000314983"/>
    </source>
</evidence>
<accession>A0AAY5E845</accession>
<feature type="region of interest" description="Disordered" evidence="3">
    <location>
        <begin position="379"/>
        <end position="456"/>
    </location>
</feature>
<feature type="transmembrane region" description="Helical" evidence="4">
    <location>
        <begin position="46"/>
        <end position="70"/>
    </location>
</feature>
<dbReference type="Proteomes" id="UP000314983">
    <property type="component" value="Chromosome 5"/>
</dbReference>
<dbReference type="Ensembl" id="ENSEEET00000054218.1">
    <property type="protein sequence ID" value="ENSEEEP00000052734.1"/>
    <property type="gene ID" value="ENSEEEG00000011534.2"/>
</dbReference>